<dbReference type="EnsemblFungi" id="EJT70888">
    <property type="protein sequence ID" value="EJT70888"/>
    <property type="gene ID" value="GGTG_11911"/>
</dbReference>
<dbReference type="EMBL" id="GL385401">
    <property type="protein sequence ID" value="EJT70888.1"/>
    <property type="molecule type" value="Genomic_DNA"/>
</dbReference>
<protein>
    <submittedName>
        <fullName evidence="2 3">Uncharacterized protein</fullName>
    </submittedName>
</protein>
<feature type="compositionally biased region" description="Low complexity" evidence="1">
    <location>
        <begin position="28"/>
        <end position="42"/>
    </location>
</feature>
<gene>
    <name evidence="3" type="primary">20352369</name>
    <name evidence="2" type="ORF">GGTG_11911</name>
</gene>
<evidence type="ECO:0000256" key="1">
    <source>
        <dbReference type="SAM" id="MobiDB-lite"/>
    </source>
</evidence>
<dbReference type="Proteomes" id="UP000006039">
    <property type="component" value="Unassembled WGS sequence"/>
</dbReference>
<dbReference type="VEuPathDB" id="FungiDB:GGTG_11911"/>
<evidence type="ECO:0000313" key="2">
    <source>
        <dbReference type="EMBL" id="EJT70888.1"/>
    </source>
</evidence>
<dbReference type="RefSeq" id="XP_009228066.1">
    <property type="nucleotide sequence ID" value="XM_009229802.1"/>
</dbReference>
<dbReference type="STRING" id="644352.J3PEI0"/>
<dbReference type="HOGENOM" id="CLU_1107210_0_0_1"/>
<proteinExistence type="predicted"/>
<dbReference type="SUPFAM" id="SSF101447">
    <property type="entry name" value="Formin homology 2 domain (FH2 domain)"/>
    <property type="match status" value="1"/>
</dbReference>
<dbReference type="GeneID" id="20352369"/>
<name>J3PEI0_GAET3</name>
<evidence type="ECO:0000313" key="4">
    <source>
        <dbReference type="Proteomes" id="UP000006039"/>
    </source>
</evidence>
<feature type="compositionally biased region" description="Acidic residues" evidence="1">
    <location>
        <begin position="238"/>
        <end position="251"/>
    </location>
</feature>
<keyword evidence="4" id="KW-1185">Reference proteome</keyword>
<reference evidence="3" key="4">
    <citation type="journal article" date="2015" name="G3 (Bethesda)">
        <title>Genome sequences of three phytopathogenic species of the Magnaporthaceae family of fungi.</title>
        <authorList>
            <person name="Okagaki L.H."/>
            <person name="Nunes C.C."/>
            <person name="Sailsbery J."/>
            <person name="Clay B."/>
            <person name="Brown D."/>
            <person name="John T."/>
            <person name="Oh Y."/>
            <person name="Young N."/>
            <person name="Fitzgerald M."/>
            <person name="Haas B.J."/>
            <person name="Zeng Q."/>
            <person name="Young S."/>
            <person name="Adiconis X."/>
            <person name="Fan L."/>
            <person name="Levin J.Z."/>
            <person name="Mitchell T.K."/>
            <person name="Okubara P.A."/>
            <person name="Farman M.L."/>
            <person name="Kohn L.M."/>
            <person name="Birren B."/>
            <person name="Ma L.-J."/>
            <person name="Dean R.A."/>
        </authorList>
    </citation>
    <scope>NUCLEOTIDE SEQUENCE</scope>
    <source>
        <strain evidence="3">R3-111a-1</strain>
    </source>
</reference>
<reference evidence="2" key="2">
    <citation type="submission" date="2010-07" db="EMBL/GenBank/DDBJ databases">
        <authorList>
            <consortium name="The Broad Institute Genome Sequencing Platform"/>
            <consortium name="Broad Institute Genome Sequencing Center for Infectious Disease"/>
            <person name="Ma L.-J."/>
            <person name="Dead R."/>
            <person name="Young S."/>
            <person name="Zeng Q."/>
            <person name="Koehrsen M."/>
            <person name="Alvarado L."/>
            <person name="Berlin A."/>
            <person name="Chapman S.B."/>
            <person name="Chen Z."/>
            <person name="Freedman E."/>
            <person name="Gellesch M."/>
            <person name="Goldberg J."/>
            <person name="Griggs A."/>
            <person name="Gujja S."/>
            <person name="Heilman E.R."/>
            <person name="Heiman D."/>
            <person name="Hepburn T."/>
            <person name="Howarth C."/>
            <person name="Jen D."/>
            <person name="Larson L."/>
            <person name="Mehta T."/>
            <person name="Neiman D."/>
            <person name="Pearson M."/>
            <person name="Roberts A."/>
            <person name="Saif S."/>
            <person name="Shea T."/>
            <person name="Shenoy N."/>
            <person name="Sisk P."/>
            <person name="Stolte C."/>
            <person name="Sykes S."/>
            <person name="Walk T."/>
            <person name="White J."/>
            <person name="Yandava C."/>
            <person name="Haas B."/>
            <person name="Nusbaum C."/>
            <person name="Birren B."/>
        </authorList>
    </citation>
    <scope>NUCLEOTIDE SEQUENCE</scope>
    <source>
        <strain evidence="2">R3-111a-1</strain>
    </source>
</reference>
<accession>J3PEI0</accession>
<feature type="region of interest" description="Disordered" evidence="1">
    <location>
        <begin position="205"/>
        <end position="251"/>
    </location>
</feature>
<sequence>MASIQHTSTPAICTALPSIYTAMPPMPSQQQAQPRVGARWAPYQPPPPRPSGPPAACPPPPPPPPPPALIPRPSTPPALPPAARPPSTPPPKQQRAKELDRDTKIEVRALKKYLGLSYVKIAQVMGITYRQAERACKGPLTPKKAGRVGATKKATEEHIRAMRSFLEDPRNRRIPWCRLRFLVPGFEGWGDTAMHSLLTSLDYKRTRPGGQLPPTPSTGAQVGGAQVGPPNLSGDRTGDDDGDDDGGTADD</sequence>
<dbReference type="AlphaFoldDB" id="J3PEI0"/>
<reference evidence="4" key="1">
    <citation type="submission" date="2010-07" db="EMBL/GenBank/DDBJ databases">
        <title>The genome sequence of Gaeumannomyces graminis var. tritici strain R3-111a-1.</title>
        <authorList>
            <consortium name="The Broad Institute Genome Sequencing Platform"/>
            <person name="Ma L.-J."/>
            <person name="Dead R."/>
            <person name="Young S."/>
            <person name="Zeng Q."/>
            <person name="Koehrsen M."/>
            <person name="Alvarado L."/>
            <person name="Berlin A."/>
            <person name="Chapman S.B."/>
            <person name="Chen Z."/>
            <person name="Freedman E."/>
            <person name="Gellesch M."/>
            <person name="Goldberg J."/>
            <person name="Griggs A."/>
            <person name="Gujja S."/>
            <person name="Heilman E.R."/>
            <person name="Heiman D."/>
            <person name="Hepburn T."/>
            <person name="Howarth C."/>
            <person name="Jen D."/>
            <person name="Larson L."/>
            <person name="Mehta T."/>
            <person name="Neiman D."/>
            <person name="Pearson M."/>
            <person name="Roberts A."/>
            <person name="Saif S."/>
            <person name="Shea T."/>
            <person name="Shenoy N."/>
            <person name="Sisk P."/>
            <person name="Stolte C."/>
            <person name="Sykes S."/>
            <person name="Walk T."/>
            <person name="White J."/>
            <person name="Yandava C."/>
            <person name="Haas B."/>
            <person name="Nusbaum C."/>
            <person name="Birren B."/>
        </authorList>
    </citation>
    <scope>NUCLEOTIDE SEQUENCE [LARGE SCALE GENOMIC DNA]</scope>
    <source>
        <strain evidence="4">R3-111a-1</strain>
    </source>
</reference>
<organism evidence="2">
    <name type="scientific">Gaeumannomyces tritici (strain R3-111a-1)</name>
    <name type="common">Wheat and barley take-all root rot fungus</name>
    <name type="synonym">Gaeumannomyces graminis var. tritici</name>
    <dbReference type="NCBI Taxonomy" id="644352"/>
    <lineage>
        <taxon>Eukaryota</taxon>
        <taxon>Fungi</taxon>
        <taxon>Dikarya</taxon>
        <taxon>Ascomycota</taxon>
        <taxon>Pezizomycotina</taxon>
        <taxon>Sordariomycetes</taxon>
        <taxon>Sordariomycetidae</taxon>
        <taxon>Magnaporthales</taxon>
        <taxon>Magnaporthaceae</taxon>
        <taxon>Gaeumannomyces</taxon>
    </lineage>
</organism>
<reference evidence="3" key="5">
    <citation type="submission" date="2018-04" db="UniProtKB">
        <authorList>
            <consortium name="EnsemblFungi"/>
        </authorList>
    </citation>
    <scope>IDENTIFICATION</scope>
    <source>
        <strain evidence="3">R3-111a-1</strain>
    </source>
</reference>
<reference evidence="2" key="3">
    <citation type="submission" date="2010-09" db="EMBL/GenBank/DDBJ databases">
        <title>Annotation of Gaeumannomyces graminis var. tritici R3-111a-1.</title>
        <authorList>
            <consortium name="The Broad Institute Genome Sequencing Platform"/>
            <person name="Ma L.-J."/>
            <person name="Dead R."/>
            <person name="Young S.K."/>
            <person name="Zeng Q."/>
            <person name="Gargeya S."/>
            <person name="Fitzgerald M."/>
            <person name="Haas B."/>
            <person name="Abouelleil A."/>
            <person name="Alvarado L."/>
            <person name="Arachchi H.M."/>
            <person name="Berlin A."/>
            <person name="Brown A."/>
            <person name="Chapman S.B."/>
            <person name="Chen Z."/>
            <person name="Dunbar C."/>
            <person name="Freedman E."/>
            <person name="Gearin G."/>
            <person name="Gellesch M."/>
            <person name="Goldberg J."/>
            <person name="Griggs A."/>
            <person name="Gujja S."/>
            <person name="Heiman D."/>
            <person name="Howarth C."/>
            <person name="Larson L."/>
            <person name="Lui A."/>
            <person name="MacDonald P.J.P."/>
            <person name="Mehta T."/>
            <person name="Montmayeur A."/>
            <person name="Murphy C."/>
            <person name="Neiman D."/>
            <person name="Pearson M."/>
            <person name="Priest M."/>
            <person name="Roberts A."/>
            <person name="Saif S."/>
            <person name="Shea T."/>
            <person name="Shenoy N."/>
            <person name="Sisk P."/>
            <person name="Stolte C."/>
            <person name="Sykes S."/>
            <person name="Yandava C."/>
            <person name="Wortman J."/>
            <person name="Nusbaum C."/>
            <person name="Birren B."/>
        </authorList>
    </citation>
    <scope>NUCLEOTIDE SEQUENCE</scope>
    <source>
        <strain evidence="2">R3-111a-1</strain>
    </source>
</reference>
<feature type="compositionally biased region" description="Pro residues" evidence="1">
    <location>
        <begin position="43"/>
        <end position="92"/>
    </location>
</feature>
<evidence type="ECO:0000313" key="3">
    <source>
        <dbReference type="EnsemblFungi" id="EJT70888"/>
    </source>
</evidence>
<feature type="region of interest" description="Disordered" evidence="1">
    <location>
        <begin position="21"/>
        <end position="103"/>
    </location>
</feature>